<accession>A0A5B0EHA8</accession>
<dbReference type="AlphaFoldDB" id="A0A5B0EHA8"/>
<evidence type="ECO:0000313" key="2">
    <source>
        <dbReference type="Proteomes" id="UP000323856"/>
    </source>
</evidence>
<name>A0A5B0EHA8_9MICC</name>
<dbReference type="Proteomes" id="UP000323856">
    <property type="component" value="Unassembled WGS sequence"/>
</dbReference>
<dbReference type="EMBL" id="VOBL01000005">
    <property type="protein sequence ID" value="KAA0977812.1"/>
    <property type="molecule type" value="Genomic_DNA"/>
</dbReference>
<gene>
    <name evidence="1" type="ORF">FQ154_05985</name>
</gene>
<protein>
    <submittedName>
        <fullName evidence="1">Uncharacterized protein</fullName>
    </submittedName>
</protein>
<evidence type="ECO:0000313" key="1">
    <source>
        <dbReference type="EMBL" id="KAA0977812.1"/>
    </source>
</evidence>
<dbReference type="RefSeq" id="WP_149619021.1">
    <property type="nucleotide sequence ID" value="NZ_VOBL01000005.1"/>
</dbReference>
<comment type="caution">
    <text evidence="1">The sequence shown here is derived from an EMBL/GenBank/DDBJ whole genome shotgun (WGS) entry which is preliminary data.</text>
</comment>
<proteinExistence type="predicted"/>
<reference evidence="1 2" key="1">
    <citation type="submission" date="2019-07" db="EMBL/GenBank/DDBJ databases">
        <title>Analysis of the biochemical properties, biological activity and biotechnological potential of siderophores and biosurfactants produced by Antarctic psychrotolerant bacteria.</title>
        <authorList>
            <person name="Styczynski M."/>
            <person name="Krucon T."/>
            <person name="Decewicz P."/>
            <person name="Dziewit L."/>
        </authorList>
    </citation>
    <scope>NUCLEOTIDE SEQUENCE [LARGE SCALE GENOMIC DNA]</scope>
    <source>
        <strain evidence="1 2">ANT_H27</strain>
    </source>
</reference>
<organism evidence="1 2">
    <name type="scientific">Paeniglutamicibacter gangotriensis</name>
    <dbReference type="NCBI Taxonomy" id="254787"/>
    <lineage>
        <taxon>Bacteria</taxon>
        <taxon>Bacillati</taxon>
        <taxon>Actinomycetota</taxon>
        <taxon>Actinomycetes</taxon>
        <taxon>Micrococcales</taxon>
        <taxon>Micrococcaceae</taxon>
        <taxon>Paeniglutamicibacter</taxon>
    </lineage>
</organism>
<sequence>MTRCTLLLITTGGTGRKALSEGMLLAERYVDALPMDLAIVDSMPFAVAPALRIQEKASFPVPLEDTTSAATSVGPLQAIWNGCRWLTPGSCPPGPLEDNGATEWQWAHYRAVLDAPAEAIMLLWDIYVVPMSEKLAA</sequence>
<dbReference type="OrthoDB" id="4939369at2"/>